<dbReference type="Proteomes" id="UP001054889">
    <property type="component" value="Unassembled WGS sequence"/>
</dbReference>
<accession>A0AAV5E7F1</accession>
<organism evidence="7 8">
    <name type="scientific">Eleusine coracana subsp. coracana</name>
    <dbReference type="NCBI Taxonomy" id="191504"/>
    <lineage>
        <taxon>Eukaryota</taxon>
        <taxon>Viridiplantae</taxon>
        <taxon>Streptophyta</taxon>
        <taxon>Embryophyta</taxon>
        <taxon>Tracheophyta</taxon>
        <taxon>Spermatophyta</taxon>
        <taxon>Magnoliopsida</taxon>
        <taxon>Liliopsida</taxon>
        <taxon>Poales</taxon>
        <taxon>Poaceae</taxon>
        <taxon>PACMAD clade</taxon>
        <taxon>Chloridoideae</taxon>
        <taxon>Cynodonteae</taxon>
        <taxon>Eleusininae</taxon>
        <taxon>Eleusine</taxon>
    </lineage>
</organism>
<dbReference type="Gene3D" id="1.20.1250.20">
    <property type="entry name" value="MFS general substrate transporter like domains"/>
    <property type="match status" value="1"/>
</dbReference>
<dbReference type="AlphaFoldDB" id="A0AAV5E7F1"/>
<keyword evidence="5 6" id="KW-0472">Membrane</keyword>
<dbReference type="InterPro" id="IPR000109">
    <property type="entry name" value="POT_fam"/>
</dbReference>
<dbReference type="GO" id="GO:0016020">
    <property type="term" value="C:membrane"/>
    <property type="evidence" value="ECO:0007669"/>
    <property type="project" value="UniProtKB-SubCell"/>
</dbReference>
<evidence type="ECO:0000313" key="8">
    <source>
        <dbReference type="Proteomes" id="UP001054889"/>
    </source>
</evidence>
<name>A0AAV5E7F1_ELECO</name>
<comment type="similarity">
    <text evidence="2">Belongs to the major facilitator superfamily. Proton-dependent oligopeptide transporter (POT/PTR) (TC 2.A.17) family.</text>
</comment>
<evidence type="ECO:0000256" key="6">
    <source>
        <dbReference type="SAM" id="Phobius"/>
    </source>
</evidence>
<evidence type="ECO:0000256" key="3">
    <source>
        <dbReference type="ARBA" id="ARBA00022692"/>
    </source>
</evidence>
<protein>
    <submittedName>
        <fullName evidence="7">Uncharacterized protein</fullName>
    </submittedName>
</protein>
<evidence type="ECO:0000256" key="4">
    <source>
        <dbReference type="ARBA" id="ARBA00022989"/>
    </source>
</evidence>
<dbReference type="EMBL" id="BQKI01000073">
    <property type="protein sequence ID" value="GJN18678.1"/>
    <property type="molecule type" value="Genomic_DNA"/>
</dbReference>
<keyword evidence="8" id="KW-1185">Reference proteome</keyword>
<feature type="transmembrane region" description="Helical" evidence="6">
    <location>
        <begin position="52"/>
        <end position="70"/>
    </location>
</feature>
<dbReference type="InterPro" id="IPR036259">
    <property type="entry name" value="MFS_trans_sf"/>
</dbReference>
<dbReference type="PANTHER" id="PTHR11654">
    <property type="entry name" value="OLIGOPEPTIDE TRANSPORTER-RELATED"/>
    <property type="match status" value="1"/>
</dbReference>
<proteinExistence type="inferred from homology"/>
<evidence type="ECO:0000256" key="5">
    <source>
        <dbReference type="ARBA" id="ARBA00023136"/>
    </source>
</evidence>
<sequence length="72" mass="7873">MASRRQGLTNLEKIDIGLLFSILGMAAAAICEKKRLAIATRSDDQQPLPITVFMIMLQFLLVGTGEAFIYTG</sequence>
<evidence type="ECO:0000256" key="1">
    <source>
        <dbReference type="ARBA" id="ARBA00004141"/>
    </source>
</evidence>
<reference evidence="7" key="1">
    <citation type="journal article" date="2018" name="DNA Res.">
        <title>Multiple hybrid de novo genome assembly of finger millet, an orphan allotetraploid crop.</title>
        <authorList>
            <person name="Hatakeyama M."/>
            <person name="Aluri S."/>
            <person name="Balachadran M.T."/>
            <person name="Sivarajan S.R."/>
            <person name="Patrignani A."/>
            <person name="Gruter S."/>
            <person name="Poveda L."/>
            <person name="Shimizu-Inatsugi R."/>
            <person name="Baeten J."/>
            <person name="Francoijs K.J."/>
            <person name="Nataraja K.N."/>
            <person name="Reddy Y.A.N."/>
            <person name="Phadnis S."/>
            <person name="Ravikumar R.L."/>
            <person name="Schlapbach R."/>
            <person name="Sreeman S.M."/>
            <person name="Shimizu K.K."/>
        </authorList>
    </citation>
    <scope>NUCLEOTIDE SEQUENCE</scope>
</reference>
<keyword evidence="4 6" id="KW-1133">Transmembrane helix</keyword>
<evidence type="ECO:0000313" key="7">
    <source>
        <dbReference type="EMBL" id="GJN18678.1"/>
    </source>
</evidence>
<comment type="caution">
    <text evidence="7">The sequence shown here is derived from an EMBL/GenBank/DDBJ whole genome shotgun (WGS) entry which is preliminary data.</text>
</comment>
<dbReference type="GO" id="GO:0022857">
    <property type="term" value="F:transmembrane transporter activity"/>
    <property type="evidence" value="ECO:0007669"/>
    <property type="project" value="InterPro"/>
</dbReference>
<reference evidence="7" key="2">
    <citation type="submission" date="2021-12" db="EMBL/GenBank/DDBJ databases">
        <title>Resequencing data analysis of finger millet.</title>
        <authorList>
            <person name="Hatakeyama M."/>
            <person name="Aluri S."/>
            <person name="Balachadran M.T."/>
            <person name="Sivarajan S.R."/>
            <person name="Poveda L."/>
            <person name="Shimizu-Inatsugi R."/>
            <person name="Schlapbach R."/>
            <person name="Sreeman S.M."/>
            <person name="Shimizu K.K."/>
        </authorList>
    </citation>
    <scope>NUCLEOTIDE SEQUENCE</scope>
</reference>
<gene>
    <name evidence="7" type="primary">gb05865</name>
    <name evidence="7" type="ORF">PR202_gb05865</name>
</gene>
<keyword evidence="3 6" id="KW-0812">Transmembrane</keyword>
<comment type="subcellular location">
    <subcellularLocation>
        <location evidence="1">Membrane</location>
        <topology evidence="1">Multi-pass membrane protein</topology>
    </subcellularLocation>
</comment>
<dbReference type="Pfam" id="PF00854">
    <property type="entry name" value="PTR2"/>
    <property type="match status" value="1"/>
</dbReference>
<evidence type="ECO:0000256" key="2">
    <source>
        <dbReference type="ARBA" id="ARBA00005982"/>
    </source>
</evidence>